<dbReference type="InterPro" id="IPR018391">
    <property type="entry name" value="PQQ_b-propeller_rpt"/>
</dbReference>
<dbReference type="PANTHER" id="PTHR34512">
    <property type="entry name" value="CELL SURFACE PROTEIN"/>
    <property type="match status" value="1"/>
</dbReference>
<dbReference type="SMART" id="SM00564">
    <property type="entry name" value="PQQ"/>
    <property type="match status" value="5"/>
</dbReference>
<feature type="domain" description="Pyrrolo-quinoline quinone repeat" evidence="2">
    <location>
        <begin position="273"/>
        <end position="371"/>
    </location>
</feature>
<sequence>MKQLFKTILSLLLLVALSHTNAQDALWQLDFDSEVEWNSVTESGILLVGTKDFKLHGVDSRDGNILWTSEAFEQAKKMKGPDGKKVEPKYAFENFIRVLTDDEYEEVSDYVELKFTDGYQYRQYAVINIQTGEEVISPQIAEMPIIKVPLFGEMAQFNFNGTGYIPELRMVIISTNFEDYSQKGTPTITITKMVDLLSQKIIWTNEEIAVNGFPALLEDGDIVLPGTTQIAKMDPKTGDVKWAYNTEHRKQVFESFDLSLDLSTGYFFEKKKNSGTLSALDMKSGKKLWEQELKLKVVPTMSAMSDGVVVIDDKWFTMYDLQNGSVKWEVKKIDGYVVDLGEKGILATSKGKQLLLLNRKNGNVIWDQKIKGINIDQIAATGVMYTDIKGRLGYIQYDGELIWDKKGMLEVPSLRYKPELTKEIMVVDGDLFEIDLLTGDYKVLHKGLAKKFEGENASPESVESVAGGYLFMDGNNLVMLEPDGSVRFAKYWEAPGLSLAAKIALRAAQVSVMAMGAAAQMQSSHVAAYSRYGTNDYYSKMYAQQAQDLFNAAGQVGAEAKKKFQATVSKGDIRMILTRVGEGGQGKSAGLVKVDRRTGEELGTLLLSDKEPIYDYDQVSGQVFFKADKKQIISYSF</sequence>
<reference evidence="3 4" key="1">
    <citation type="submission" date="2017-06" db="EMBL/GenBank/DDBJ databases">
        <authorList>
            <person name="Kim H.J."/>
            <person name="Triplett B.A."/>
        </authorList>
    </citation>
    <scope>NUCLEOTIDE SEQUENCE [LARGE SCALE GENOMIC DNA]</scope>
    <source>
        <strain evidence="3 4">DSM 19307</strain>
    </source>
</reference>
<dbReference type="Gene3D" id="2.130.10.10">
    <property type="entry name" value="YVTN repeat-like/Quinoprotein amine dehydrogenase"/>
    <property type="match status" value="1"/>
</dbReference>
<dbReference type="PANTHER" id="PTHR34512:SF30">
    <property type="entry name" value="OUTER MEMBRANE PROTEIN ASSEMBLY FACTOR BAMB"/>
    <property type="match status" value="1"/>
</dbReference>
<protein>
    <submittedName>
        <fullName evidence="3">PQQ-like domain-containing protein</fullName>
    </submittedName>
</protein>
<keyword evidence="4" id="KW-1185">Reference proteome</keyword>
<keyword evidence="1" id="KW-0732">Signal</keyword>
<organism evidence="3 4">
    <name type="scientific">Ekhidna lutea</name>
    <dbReference type="NCBI Taxonomy" id="447679"/>
    <lineage>
        <taxon>Bacteria</taxon>
        <taxon>Pseudomonadati</taxon>
        <taxon>Bacteroidota</taxon>
        <taxon>Cytophagia</taxon>
        <taxon>Cytophagales</taxon>
        <taxon>Reichenbachiellaceae</taxon>
        <taxon>Ekhidna</taxon>
    </lineage>
</organism>
<dbReference type="SUPFAM" id="SSF50998">
    <property type="entry name" value="Quinoprotein alcohol dehydrogenase-like"/>
    <property type="match status" value="1"/>
</dbReference>
<dbReference type="AlphaFoldDB" id="A0A239F4C7"/>
<dbReference type="Proteomes" id="UP000198393">
    <property type="component" value="Unassembled WGS sequence"/>
</dbReference>
<gene>
    <name evidence="3" type="ORF">SAMN05421640_0483</name>
</gene>
<proteinExistence type="predicted"/>
<evidence type="ECO:0000313" key="4">
    <source>
        <dbReference type="Proteomes" id="UP000198393"/>
    </source>
</evidence>
<accession>A0A239F4C7</accession>
<dbReference type="InterPro" id="IPR015943">
    <property type="entry name" value="WD40/YVTN_repeat-like_dom_sf"/>
</dbReference>
<dbReference type="InterPro" id="IPR011047">
    <property type="entry name" value="Quinoprotein_ADH-like_sf"/>
</dbReference>
<dbReference type="OrthoDB" id="9816081at2"/>
<evidence type="ECO:0000256" key="1">
    <source>
        <dbReference type="SAM" id="SignalP"/>
    </source>
</evidence>
<name>A0A239F4C7_EKHLU</name>
<evidence type="ECO:0000313" key="3">
    <source>
        <dbReference type="EMBL" id="SNS51697.1"/>
    </source>
</evidence>
<feature type="signal peptide" evidence="1">
    <location>
        <begin position="1"/>
        <end position="22"/>
    </location>
</feature>
<evidence type="ECO:0000259" key="2">
    <source>
        <dbReference type="Pfam" id="PF13360"/>
    </source>
</evidence>
<feature type="chain" id="PRO_5012241076" evidence="1">
    <location>
        <begin position="23"/>
        <end position="637"/>
    </location>
</feature>
<dbReference type="RefSeq" id="WP_089355248.1">
    <property type="nucleotide sequence ID" value="NZ_FZPD01000001.1"/>
</dbReference>
<dbReference type="InterPro" id="IPR002372">
    <property type="entry name" value="PQQ_rpt_dom"/>
</dbReference>
<dbReference type="EMBL" id="FZPD01000001">
    <property type="protein sequence ID" value="SNS51697.1"/>
    <property type="molecule type" value="Genomic_DNA"/>
</dbReference>
<dbReference type="Pfam" id="PF13360">
    <property type="entry name" value="PQQ_2"/>
    <property type="match status" value="1"/>
</dbReference>